<evidence type="ECO:0000313" key="3">
    <source>
        <dbReference type="Proteomes" id="UP001341281"/>
    </source>
</evidence>
<dbReference type="AlphaFoldDB" id="A0AAQ3UBJ8"/>
<accession>A0AAQ3UBJ8</accession>
<evidence type="ECO:0000256" key="1">
    <source>
        <dbReference type="SAM" id="MobiDB-lite"/>
    </source>
</evidence>
<dbReference type="EMBL" id="CP144752">
    <property type="protein sequence ID" value="WVZ88920.1"/>
    <property type="molecule type" value="Genomic_DNA"/>
</dbReference>
<keyword evidence="3" id="KW-1185">Reference proteome</keyword>
<evidence type="ECO:0000313" key="2">
    <source>
        <dbReference type="EMBL" id="WVZ88920.1"/>
    </source>
</evidence>
<reference evidence="2 3" key="1">
    <citation type="submission" date="2024-02" db="EMBL/GenBank/DDBJ databases">
        <title>High-quality chromosome-scale genome assembly of Pensacola bahiagrass (Paspalum notatum Flugge var. saurae).</title>
        <authorList>
            <person name="Vega J.M."/>
            <person name="Podio M."/>
            <person name="Orjuela J."/>
            <person name="Siena L.A."/>
            <person name="Pessino S.C."/>
            <person name="Combes M.C."/>
            <person name="Mariac C."/>
            <person name="Albertini E."/>
            <person name="Pupilli F."/>
            <person name="Ortiz J.P.A."/>
            <person name="Leblanc O."/>
        </authorList>
    </citation>
    <scope>NUCLEOTIDE SEQUENCE [LARGE SCALE GENOMIC DNA]</scope>
    <source>
        <strain evidence="2">R1</strain>
        <tissue evidence="2">Leaf</tissue>
    </source>
</reference>
<sequence>MKSIEFKVRVVPQDKRIASTLENLENNGTATVAAGSSSSSHAPDGNGGDRCFSSKDMVS</sequence>
<name>A0AAQ3UBJ8_PASNO</name>
<organism evidence="2 3">
    <name type="scientific">Paspalum notatum var. saurae</name>
    <dbReference type="NCBI Taxonomy" id="547442"/>
    <lineage>
        <taxon>Eukaryota</taxon>
        <taxon>Viridiplantae</taxon>
        <taxon>Streptophyta</taxon>
        <taxon>Embryophyta</taxon>
        <taxon>Tracheophyta</taxon>
        <taxon>Spermatophyta</taxon>
        <taxon>Magnoliopsida</taxon>
        <taxon>Liliopsida</taxon>
        <taxon>Poales</taxon>
        <taxon>Poaceae</taxon>
        <taxon>PACMAD clade</taxon>
        <taxon>Panicoideae</taxon>
        <taxon>Andropogonodae</taxon>
        <taxon>Paspaleae</taxon>
        <taxon>Paspalinae</taxon>
        <taxon>Paspalum</taxon>
    </lineage>
</organism>
<dbReference type="Proteomes" id="UP001341281">
    <property type="component" value="Chromosome 08"/>
</dbReference>
<protein>
    <submittedName>
        <fullName evidence="2">Uncharacterized protein</fullName>
    </submittedName>
</protein>
<gene>
    <name evidence="2" type="ORF">U9M48_035387</name>
</gene>
<proteinExistence type="predicted"/>
<feature type="region of interest" description="Disordered" evidence="1">
    <location>
        <begin position="30"/>
        <end position="59"/>
    </location>
</feature>